<feature type="domain" description="SCAN box" evidence="5">
    <location>
        <begin position="156"/>
        <end position="233"/>
    </location>
</feature>
<dbReference type="Pfam" id="PF13650">
    <property type="entry name" value="Asp_protease_2"/>
    <property type="match status" value="1"/>
</dbReference>
<dbReference type="InterPro" id="IPR054465">
    <property type="entry name" value="Integrase_p58-like_C"/>
</dbReference>
<keyword evidence="9" id="KW-1185">Reference proteome</keyword>
<reference evidence="8" key="2">
    <citation type="submission" date="2025-09" db="UniProtKB">
        <authorList>
            <consortium name="Ensembl"/>
        </authorList>
    </citation>
    <scope>IDENTIFICATION</scope>
</reference>
<evidence type="ECO:0000259" key="5">
    <source>
        <dbReference type="PROSITE" id="PS50804"/>
    </source>
</evidence>
<feature type="compositionally biased region" description="Low complexity" evidence="4">
    <location>
        <begin position="460"/>
        <end position="477"/>
    </location>
</feature>
<dbReference type="EC" id="3.1.26.4" evidence="2"/>
<evidence type="ECO:0000256" key="3">
    <source>
        <dbReference type="ARBA" id="ARBA00039658"/>
    </source>
</evidence>
<organism evidence="8 9">
    <name type="scientific">Cyprinus carpio carpio</name>
    <dbReference type="NCBI Taxonomy" id="630221"/>
    <lineage>
        <taxon>Eukaryota</taxon>
        <taxon>Metazoa</taxon>
        <taxon>Chordata</taxon>
        <taxon>Craniata</taxon>
        <taxon>Vertebrata</taxon>
        <taxon>Euteleostomi</taxon>
        <taxon>Actinopterygii</taxon>
        <taxon>Neopterygii</taxon>
        <taxon>Teleostei</taxon>
        <taxon>Ostariophysi</taxon>
        <taxon>Cypriniformes</taxon>
        <taxon>Cyprinidae</taxon>
        <taxon>Cyprininae</taxon>
        <taxon>Cyprinus</taxon>
    </lineage>
</organism>
<dbReference type="InterPro" id="IPR021109">
    <property type="entry name" value="Peptidase_aspartic_dom_sf"/>
</dbReference>
<dbReference type="CDD" id="cd00303">
    <property type="entry name" value="retropepsin_like"/>
    <property type="match status" value="1"/>
</dbReference>
<dbReference type="InterPro" id="IPR050951">
    <property type="entry name" value="Retrovirus_Pol_polyprotein"/>
</dbReference>
<feature type="compositionally biased region" description="Pro residues" evidence="4">
    <location>
        <begin position="258"/>
        <end position="268"/>
    </location>
</feature>
<feature type="domain" description="Integrase catalytic" evidence="7">
    <location>
        <begin position="611"/>
        <end position="769"/>
    </location>
</feature>
<dbReference type="Gene3D" id="1.10.4020.10">
    <property type="entry name" value="DNA breaking-rejoining enzymes"/>
    <property type="match status" value="1"/>
</dbReference>
<evidence type="ECO:0000256" key="4">
    <source>
        <dbReference type="SAM" id="MobiDB-lite"/>
    </source>
</evidence>
<dbReference type="Gene3D" id="3.30.70.270">
    <property type="match status" value="1"/>
</dbReference>
<dbReference type="PROSITE" id="PS50878">
    <property type="entry name" value="RT_POL"/>
    <property type="match status" value="1"/>
</dbReference>
<dbReference type="GO" id="GO:0015074">
    <property type="term" value="P:DNA integration"/>
    <property type="evidence" value="ECO:0007669"/>
    <property type="project" value="InterPro"/>
</dbReference>
<evidence type="ECO:0000256" key="2">
    <source>
        <dbReference type="ARBA" id="ARBA00012180"/>
    </source>
</evidence>
<dbReference type="InterPro" id="IPR038269">
    <property type="entry name" value="SCAN_sf"/>
</dbReference>
<dbReference type="SUPFAM" id="SSF56672">
    <property type="entry name" value="DNA/RNA polymerases"/>
    <property type="match status" value="1"/>
</dbReference>
<dbReference type="InterPro" id="IPR041588">
    <property type="entry name" value="Integrase_H2C2"/>
</dbReference>
<dbReference type="Gene3D" id="1.10.340.70">
    <property type="match status" value="1"/>
</dbReference>
<feature type="region of interest" description="Disordered" evidence="4">
    <location>
        <begin position="448"/>
        <end position="477"/>
    </location>
</feature>
<sequence length="1199" mass="133313">MQTPSGPSGSPFAEIITSLAGLHQEHHQALLDLRADHEHRFQAMMQVQQEDRELFRSLLDREGRTRSASPSASPASHMPLTKMGPTDDPEVFLDLFEKTAEACGWSTDSWPVRVIPLLSGEAQKAAQQLPVPNLLVYADLKRAILQRVGLSPEQHRQRFRSLELTEAGRPFVLAQQLRDSCRKWLLAGESDAETIISKVVLEQFISRLPKRTAQWVQCHHPASLDLAIQLAEDQLAACSGVGEALPSISLSLSSPVSPSSPAPKPVPLPRSRWAGPPRAAPRWRTGMDPAAGARGPTWGMGSPRREGSEEPPAASPRQSPDPLPATRAAGRPDDPQAAPDQAGLYQIPVSIKGGTYRALVDSGCNQTSIHQSLIQAGALDTGRMVKVRCVHGDIVEYPVKAIAIQFRGQKHSVEVAVSPRLRHPLILGTNWPAFEQLLGCLTVDASGEKGRQGGGASTQVGESVPGPSGVVSGEPSGLARLNLSSRDDFPLEQSQDETLKHAFEQVRAIDGQVLHPDRALSHPYFAIIKDRLYRVTRDAQTKEDTTQLLVPRSRREMLFQTAHCNPMAGHLGVTATLNRLMTLFFWPTSCRECQLVNPPAAPKAPLRPIPLVQVPFERIGMDLIGPLERSARGHRFALVIVDYATRYPEAVALRNISAKSVADALFRLISRVGIPKEILTDQGTAFMSRTLRELYELLGIKAVRTSVYHPQTDGLVERFNRTLKTMIRKFVQEDAKNWDRWLEPLLFAVREVPQASTGFSPFELLYGRQPRGVLDVLKETWEDGRSDSKNEIQYVLDLRAKLHTLGRLSMENLLQAQDRQSQLYNRGTKLREFAPGDKVLVLLPTSSSKLLAKWQGPFEVTRRIGDLNYEVVRTDRGDSRQIYHLNLLKKWSAERSVLLAKAVSEEEDLGPEAIIKEKSLALAPGGDHLSPSQLTDIGRLQVEFADVFSPLPGRTDLIQHHIETEPGVVVRSRPYRLPEHKKKVVQTELEAMLRMGIIEESHSDWASPIVLVPKTDGSVRFCVDYRRVNAVSKFDAYPMPRIDELLDRLGTARFYSTLDLTKGYWQIPLSPMSKEKTAFTTPFGLHQFVTLPFGLFGAPATFQHLMDRVLRPHAAYAAAYLDDIIIYSGDWQRHMEHVRAVLGALRRAGLTANPKKCAVGRVEVRYLGFHLGHGQVRPQIDKTAAIATCPRPKTKKEHH</sequence>
<feature type="region of interest" description="Disordered" evidence="4">
    <location>
        <begin position="62"/>
        <end position="84"/>
    </location>
</feature>
<evidence type="ECO:0000313" key="8">
    <source>
        <dbReference type="Ensembl" id="ENSCCRP00000176681.1"/>
    </source>
</evidence>
<accession>A0A9J8DEC2</accession>
<dbReference type="InterPro" id="IPR000477">
    <property type="entry name" value="RT_dom"/>
</dbReference>
<evidence type="ECO:0000259" key="7">
    <source>
        <dbReference type="PROSITE" id="PS50994"/>
    </source>
</evidence>
<dbReference type="Pfam" id="PF17921">
    <property type="entry name" value="Integrase_H2C2"/>
    <property type="match status" value="1"/>
</dbReference>
<dbReference type="FunFam" id="3.30.420.10:FF:000032">
    <property type="entry name" value="Retrovirus-related Pol polyprotein from transposon 297-like Protein"/>
    <property type="match status" value="1"/>
</dbReference>
<protein>
    <recommendedName>
        <fullName evidence="3">Gypsy retrotransposon integrase-like protein 1</fullName>
        <ecNumber evidence="2">3.1.26.4</ecNumber>
    </recommendedName>
</protein>
<dbReference type="PROSITE" id="PS50804">
    <property type="entry name" value="SCAN_BOX"/>
    <property type="match status" value="1"/>
</dbReference>
<dbReference type="PROSITE" id="PS50994">
    <property type="entry name" value="INTEGRASE"/>
    <property type="match status" value="1"/>
</dbReference>
<dbReference type="Proteomes" id="UP001108240">
    <property type="component" value="Unplaced"/>
</dbReference>
<dbReference type="InterPro" id="IPR012337">
    <property type="entry name" value="RNaseH-like_sf"/>
</dbReference>
<dbReference type="InterPro" id="IPR003309">
    <property type="entry name" value="SCAN_dom"/>
</dbReference>
<dbReference type="GeneTree" id="ENSGT01050000244855"/>
<dbReference type="OMA" id="DIRTWRI"/>
<dbReference type="Pfam" id="PF00078">
    <property type="entry name" value="RVT_1"/>
    <property type="match status" value="1"/>
</dbReference>
<dbReference type="Pfam" id="PF02023">
    <property type="entry name" value="SCAN"/>
    <property type="match status" value="1"/>
</dbReference>
<dbReference type="CDD" id="cd01647">
    <property type="entry name" value="RT_LTR"/>
    <property type="match status" value="1"/>
</dbReference>
<dbReference type="Gene3D" id="2.40.70.10">
    <property type="entry name" value="Acid Proteases"/>
    <property type="match status" value="1"/>
</dbReference>
<dbReference type="InterPro" id="IPR036397">
    <property type="entry name" value="RNaseH_sf"/>
</dbReference>
<dbReference type="Pfam" id="PF22938">
    <property type="entry name" value="Integrase_p58_C"/>
    <property type="match status" value="1"/>
</dbReference>
<dbReference type="Pfam" id="PF00665">
    <property type="entry name" value="rve"/>
    <property type="match status" value="1"/>
</dbReference>
<evidence type="ECO:0000313" key="9">
    <source>
        <dbReference type="Proteomes" id="UP001108240"/>
    </source>
</evidence>
<dbReference type="SUPFAM" id="SSF53098">
    <property type="entry name" value="Ribonuclease H-like"/>
    <property type="match status" value="1"/>
</dbReference>
<feature type="domain" description="Reverse transcriptase" evidence="6">
    <location>
        <begin position="993"/>
        <end position="1171"/>
    </location>
</feature>
<dbReference type="PANTHER" id="PTHR37984:SF15">
    <property type="entry name" value="INTEGRASE CATALYTIC DOMAIN-CONTAINING PROTEIN"/>
    <property type="match status" value="1"/>
</dbReference>
<dbReference type="InterPro" id="IPR001584">
    <property type="entry name" value="Integrase_cat-core"/>
</dbReference>
<reference evidence="8" key="1">
    <citation type="submission" date="2025-08" db="UniProtKB">
        <authorList>
            <consortium name="Ensembl"/>
        </authorList>
    </citation>
    <scope>IDENTIFICATION</scope>
</reference>
<evidence type="ECO:0000256" key="1">
    <source>
        <dbReference type="ARBA" id="ARBA00010879"/>
    </source>
</evidence>
<feature type="compositionally biased region" description="Low complexity" evidence="4">
    <location>
        <begin position="67"/>
        <end position="76"/>
    </location>
</feature>
<dbReference type="PANTHER" id="PTHR37984">
    <property type="entry name" value="PROTEIN CBG26694"/>
    <property type="match status" value="1"/>
</dbReference>
<dbReference type="InterPro" id="IPR043502">
    <property type="entry name" value="DNA/RNA_pol_sf"/>
</dbReference>
<name>A0A9J8DEC2_CYPCA</name>
<dbReference type="SUPFAM" id="SSF47353">
    <property type="entry name" value="Retrovirus capsid dimerization domain-like"/>
    <property type="match status" value="1"/>
</dbReference>
<dbReference type="SMART" id="SM00431">
    <property type="entry name" value="SCAN"/>
    <property type="match status" value="1"/>
</dbReference>
<dbReference type="AlphaFoldDB" id="A0A9J8DEC2"/>
<dbReference type="Gene3D" id="3.30.420.10">
    <property type="entry name" value="Ribonuclease H-like superfamily/Ribonuclease H"/>
    <property type="match status" value="1"/>
</dbReference>
<dbReference type="Ensembl" id="ENSCCRT00000133158.1">
    <property type="protein sequence ID" value="ENSCCRP00000176681.1"/>
    <property type="gene ID" value="ENSCCRG00000055934.1"/>
</dbReference>
<evidence type="ECO:0000259" key="6">
    <source>
        <dbReference type="PROSITE" id="PS50878"/>
    </source>
</evidence>
<dbReference type="Gene3D" id="3.10.10.10">
    <property type="entry name" value="HIV Type 1 Reverse Transcriptase, subunit A, domain 1"/>
    <property type="match status" value="1"/>
</dbReference>
<dbReference type="GO" id="GO:0003676">
    <property type="term" value="F:nucleic acid binding"/>
    <property type="evidence" value="ECO:0007669"/>
    <property type="project" value="InterPro"/>
</dbReference>
<comment type="similarity">
    <text evidence="1">Belongs to the beta type-B retroviral polymerase family. HERV class-II K(HML-2) pol subfamily.</text>
</comment>
<dbReference type="SUPFAM" id="SSF50630">
    <property type="entry name" value="Acid proteases"/>
    <property type="match status" value="1"/>
</dbReference>
<proteinExistence type="inferred from homology"/>
<dbReference type="GO" id="GO:0004523">
    <property type="term" value="F:RNA-DNA hybrid ribonuclease activity"/>
    <property type="evidence" value="ECO:0007669"/>
    <property type="project" value="UniProtKB-EC"/>
</dbReference>
<dbReference type="InterPro" id="IPR043128">
    <property type="entry name" value="Rev_trsase/Diguanyl_cyclase"/>
</dbReference>
<feature type="region of interest" description="Disordered" evidence="4">
    <location>
        <begin position="251"/>
        <end position="343"/>
    </location>
</feature>